<dbReference type="GO" id="GO:0006281">
    <property type="term" value="P:DNA repair"/>
    <property type="evidence" value="ECO:0007669"/>
    <property type="project" value="TreeGrafter"/>
</dbReference>
<dbReference type="NCBIfam" id="TIGR01509">
    <property type="entry name" value="HAD-SF-IA-v3"/>
    <property type="match status" value="1"/>
</dbReference>
<accession>A0A438N6N6</accession>
<dbReference type="EMBL" id="NAJM01000017">
    <property type="protein sequence ID" value="RVX71390.1"/>
    <property type="molecule type" value="Genomic_DNA"/>
</dbReference>
<dbReference type="PANTHER" id="PTHR43434">
    <property type="entry name" value="PHOSPHOGLYCOLATE PHOSPHATASE"/>
    <property type="match status" value="1"/>
</dbReference>
<proteinExistence type="predicted"/>
<dbReference type="InterPro" id="IPR023214">
    <property type="entry name" value="HAD_sf"/>
</dbReference>
<dbReference type="InterPro" id="IPR023198">
    <property type="entry name" value="PGP-like_dom2"/>
</dbReference>
<dbReference type="Proteomes" id="UP000288859">
    <property type="component" value="Unassembled WGS sequence"/>
</dbReference>
<gene>
    <name evidence="1" type="ORF">B0A52_04962</name>
</gene>
<reference evidence="1 2" key="1">
    <citation type="submission" date="2017-03" db="EMBL/GenBank/DDBJ databases">
        <title>Genomes of endolithic fungi from Antarctica.</title>
        <authorList>
            <person name="Coleine C."/>
            <person name="Masonjones S."/>
            <person name="Stajich J.E."/>
        </authorList>
    </citation>
    <scope>NUCLEOTIDE SEQUENCE [LARGE SCALE GENOMIC DNA]</scope>
    <source>
        <strain evidence="1 2">CCFEE 6314</strain>
    </source>
</reference>
<dbReference type="SFLD" id="SFLDS00003">
    <property type="entry name" value="Haloacid_Dehalogenase"/>
    <property type="match status" value="1"/>
</dbReference>
<dbReference type="Pfam" id="PF13419">
    <property type="entry name" value="HAD_2"/>
    <property type="match status" value="1"/>
</dbReference>
<evidence type="ECO:0000313" key="1">
    <source>
        <dbReference type="EMBL" id="RVX71390.1"/>
    </source>
</evidence>
<name>A0A438N6N6_EXOME</name>
<dbReference type="PANTHER" id="PTHR43434:SF1">
    <property type="entry name" value="PHOSPHOGLYCOLATE PHOSPHATASE"/>
    <property type="match status" value="1"/>
</dbReference>
<dbReference type="AlphaFoldDB" id="A0A438N6N6"/>
<dbReference type="SUPFAM" id="SSF56784">
    <property type="entry name" value="HAD-like"/>
    <property type="match status" value="1"/>
</dbReference>
<dbReference type="InterPro" id="IPR041492">
    <property type="entry name" value="HAD_2"/>
</dbReference>
<organism evidence="1 2">
    <name type="scientific">Exophiala mesophila</name>
    <name type="common">Black yeast-like fungus</name>
    <dbReference type="NCBI Taxonomy" id="212818"/>
    <lineage>
        <taxon>Eukaryota</taxon>
        <taxon>Fungi</taxon>
        <taxon>Dikarya</taxon>
        <taxon>Ascomycota</taxon>
        <taxon>Pezizomycotina</taxon>
        <taxon>Eurotiomycetes</taxon>
        <taxon>Chaetothyriomycetidae</taxon>
        <taxon>Chaetothyriales</taxon>
        <taxon>Herpotrichiellaceae</taxon>
        <taxon>Exophiala</taxon>
    </lineage>
</organism>
<dbReference type="VEuPathDB" id="FungiDB:PV10_03416"/>
<comment type="caution">
    <text evidence="1">The sequence shown here is derived from an EMBL/GenBank/DDBJ whole genome shotgun (WGS) entry which is preliminary data.</text>
</comment>
<dbReference type="InterPro" id="IPR036412">
    <property type="entry name" value="HAD-like_sf"/>
</dbReference>
<evidence type="ECO:0000313" key="2">
    <source>
        <dbReference type="Proteomes" id="UP000288859"/>
    </source>
</evidence>
<protein>
    <submittedName>
        <fullName evidence="1">Uncharacterized protein</fullName>
    </submittedName>
</protein>
<dbReference type="CDD" id="cd07505">
    <property type="entry name" value="HAD_BPGM-like"/>
    <property type="match status" value="1"/>
</dbReference>
<sequence length="245" mass="27040">MAIKHLFFDCDNTLVESEDVAFGACAGLVNEIMEKYGLDQRYTPESLIANFLGQNFRGIMAAVQTQFDFRLGEEEMEGYIREEAERVIAQLQAKVQPCDGSIQVLQELSQNQNYTMSVVSSSALRRVLVAIATTGQDKFFHPDEIYSAATSLAKPSSKPDPAIYLHVLAKHSAKPEECVAVEDSISGALSAIGAKVAVIGYVGAYHTAAKRDEIAMRLTEVGCKHIMYNWADFEKCLEIVEHGQH</sequence>
<dbReference type="SFLD" id="SFLDG01129">
    <property type="entry name" value="C1.5:_HAD__Beta-PGM__Phosphata"/>
    <property type="match status" value="1"/>
</dbReference>
<dbReference type="Gene3D" id="3.40.50.1000">
    <property type="entry name" value="HAD superfamily/HAD-like"/>
    <property type="match status" value="1"/>
</dbReference>
<dbReference type="Gene3D" id="1.10.150.240">
    <property type="entry name" value="Putative phosphatase, domain 2"/>
    <property type="match status" value="1"/>
</dbReference>
<dbReference type="GO" id="GO:0008967">
    <property type="term" value="F:phosphoglycolate phosphatase activity"/>
    <property type="evidence" value="ECO:0007669"/>
    <property type="project" value="TreeGrafter"/>
</dbReference>
<dbReference type="InterPro" id="IPR050155">
    <property type="entry name" value="HAD-like_hydrolase_sf"/>
</dbReference>
<dbReference type="InterPro" id="IPR006439">
    <property type="entry name" value="HAD-SF_hydro_IA"/>
</dbReference>
<dbReference type="OrthoDB" id="2107174at2759"/>